<evidence type="ECO:0000313" key="11">
    <source>
        <dbReference type="Proteomes" id="UP000297407"/>
    </source>
</evidence>
<protein>
    <submittedName>
        <fullName evidence="10">T9SS type A sorting domain-containing protein</fullName>
    </submittedName>
</protein>
<reference evidence="10 11" key="1">
    <citation type="submission" date="2019-04" db="EMBL/GenBank/DDBJ databases">
        <title>Flavobacterium sp. strain DS2-A Genome sequencing and assembly.</title>
        <authorList>
            <person name="Kim I."/>
        </authorList>
    </citation>
    <scope>NUCLEOTIDE SEQUENCE [LARGE SCALE GENOMIC DNA]</scope>
    <source>
        <strain evidence="10 11">DS2-A</strain>
    </source>
</reference>
<dbReference type="EMBL" id="SRLH01000002">
    <property type="protein sequence ID" value="TGD59082.1"/>
    <property type="molecule type" value="Genomic_DNA"/>
</dbReference>
<comment type="similarity">
    <text evidence="1 6">Belongs to the peptidase S8 family.</text>
</comment>
<dbReference type="PROSITE" id="PS00136">
    <property type="entry name" value="SUBTILASE_ASP"/>
    <property type="match status" value="1"/>
</dbReference>
<sequence length="538" mass="58196">MKRILLFVFGLISISSFSQEDAWIFFNAKPNAQYYYDNPLQMLSQKALDRRTAQNIALDIRDVPLHQPYIDQITASAGITVLAKSKWLNALHIKGTQANINALTVLSFVDHVQYANHSLNPGGRKSVTTGKTKPSNKFLDIQANYDYGTSANQVQMLNAHILHQQNYTGAGKIIAIMDAGFPGVNTTTPFQRLRDNGLILGGYDFVHDSPDPYTGYQHGTQVLSDMGGYVSGQLVGTAPDAHYYLFITEDVSSESPLEESNWVEAAEMADSLGVDVINTSLGYFTYDNPNYSYTYDDMNGTTSFVSRAADIAFTRGMICVTSAGNSGSTVNPHIAVPGDAALNLTVGAVNAAEVKGGFSSIGPSFDGRIKPDLMAMGVAAVVATQTGSIGTNNGTSFASPILAGAITSFWSAFPTKTNAEIVRIIKESADRFTAPNNNYGYGIPDFQLALNRALSAPSFTQEKFNVYPNPASDFVTVTCPGESLGSEIVVYNSIGQIIFRQNLNAFIQYIPVKNWSSGIYHYAIASAGKKQNGKIIKN</sequence>
<organism evidence="10 11">
    <name type="scientific">Flavobacterium humi</name>
    <dbReference type="NCBI Taxonomy" id="2562683"/>
    <lineage>
        <taxon>Bacteria</taxon>
        <taxon>Pseudomonadati</taxon>
        <taxon>Bacteroidota</taxon>
        <taxon>Flavobacteriia</taxon>
        <taxon>Flavobacteriales</taxon>
        <taxon>Flavobacteriaceae</taxon>
        <taxon>Flavobacterium</taxon>
    </lineage>
</organism>
<dbReference type="GO" id="GO:0004252">
    <property type="term" value="F:serine-type endopeptidase activity"/>
    <property type="evidence" value="ECO:0007669"/>
    <property type="project" value="UniProtKB-UniRule"/>
</dbReference>
<evidence type="ECO:0000256" key="2">
    <source>
        <dbReference type="ARBA" id="ARBA00022670"/>
    </source>
</evidence>
<dbReference type="AlphaFoldDB" id="A0A4Z0LAM5"/>
<feature type="domain" description="Peptidase S8/S53" evidence="8">
    <location>
        <begin position="170"/>
        <end position="442"/>
    </location>
</feature>
<feature type="domain" description="Secretion system C-terminal sorting" evidence="9">
    <location>
        <begin position="466"/>
        <end position="536"/>
    </location>
</feature>
<dbReference type="PANTHER" id="PTHR43806:SF67">
    <property type="entry name" value="EGF-LIKE DOMAIN-CONTAINING PROTEIN"/>
    <property type="match status" value="1"/>
</dbReference>
<evidence type="ECO:0000259" key="9">
    <source>
        <dbReference type="Pfam" id="PF18962"/>
    </source>
</evidence>
<dbReference type="RefSeq" id="WP_135525392.1">
    <property type="nucleotide sequence ID" value="NZ_SRLH01000002.1"/>
</dbReference>
<dbReference type="InterPro" id="IPR015500">
    <property type="entry name" value="Peptidase_S8_subtilisin-rel"/>
</dbReference>
<feature type="active site" description="Charge relay system" evidence="6">
    <location>
        <position position="178"/>
    </location>
</feature>
<keyword evidence="11" id="KW-1185">Reference proteome</keyword>
<dbReference type="PRINTS" id="PR00723">
    <property type="entry name" value="SUBTILISIN"/>
</dbReference>
<keyword evidence="3 7" id="KW-0732">Signal</keyword>
<dbReference type="InterPro" id="IPR036852">
    <property type="entry name" value="Peptidase_S8/S53_dom_sf"/>
</dbReference>
<evidence type="ECO:0000313" key="10">
    <source>
        <dbReference type="EMBL" id="TGD59082.1"/>
    </source>
</evidence>
<evidence type="ECO:0000256" key="3">
    <source>
        <dbReference type="ARBA" id="ARBA00022729"/>
    </source>
</evidence>
<accession>A0A4Z0LAM5</accession>
<name>A0A4Z0LAM5_9FLAO</name>
<dbReference type="GO" id="GO:0006508">
    <property type="term" value="P:proteolysis"/>
    <property type="evidence" value="ECO:0007669"/>
    <property type="project" value="UniProtKB-KW"/>
</dbReference>
<dbReference type="Pfam" id="PF18962">
    <property type="entry name" value="Por_Secre_tail"/>
    <property type="match status" value="1"/>
</dbReference>
<evidence type="ECO:0000256" key="7">
    <source>
        <dbReference type="SAM" id="SignalP"/>
    </source>
</evidence>
<dbReference type="Proteomes" id="UP000297407">
    <property type="component" value="Unassembled WGS sequence"/>
</dbReference>
<feature type="active site" description="Charge relay system" evidence="6">
    <location>
        <position position="396"/>
    </location>
</feature>
<dbReference type="PANTHER" id="PTHR43806">
    <property type="entry name" value="PEPTIDASE S8"/>
    <property type="match status" value="1"/>
</dbReference>
<dbReference type="InterPro" id="IPR023827">
    <property type="entry name" value="Peptidase_S8_Asp-AS"/>
</dbReference>
<dbReference type="InterPro" id="IPR050131">
    <property type="entry name" value="Peptidase_S8_subtilisin-like"/>
</dbReference>
<feature type="active site" description="Charge relay system" evidence="6">
    <location>
        <position position="218"/>
    </location>
</feature>
<keyword evidence="5 6" id="KW-0720">Serine protease</keyword>
<keyword evidence="2 6" id="KW-0645">Protease</keyword>
<dbReference type="PIRSF" id="PIRSF037903">
    <property type="entry name" value="Subtilisin_rel_GFO_2223"/>
    <property type="match status" value="1"/>
</dbReference>
<dbReference type="OrthoDB" id="1407599at2"/>
<feature type="chain" id="PRO_5021232443" evidence="7">
    <location>
        <begin position="19"/>
        <end position="538"/>
    </location>
</feature>
<evidence type="ECO:0000256" key="1">
    <source>
        <dbReference type="ARBA" id="ARBA00011073"/>
    </source>
</evidence>
<evidence type="ECO:0000256" key="5">
    <source>
        <dbReference type="ARBA" id="ARBA00022825"/>
    </source>
</evidence>
<dbReference type="Pfam" id="PF00082">
    <property type="entry name" value="Peptidase_S8"/>
    <property type="match status" value="1"/>
</dbReference>
<evidence type="ECO:0000256" key="6">
    <source>
        <dbReference type="PROSITE-ProRule" id="PRU01240"/>
    </source>
</evidence>
<proteinExistence type="inferred from homology"/>
<dbReference type="NCBIfam" id="TIGR04183">
    <property type="entry name" value="Por_Secre_tail"/>
    <property type="match status" value="1"/>
</dbReference>
<keyword evidence="4 6" id="KW-0378">Hydrolase</keyword>
<evidence type="ECO:0000256" key="4">
    <source>
        <dbReference type="ARBA" id="ARBA00022801"/>
    </source>
</evidence>
<dbReference type="InterPro" id="IPR017317">
    <property type="entry name" value="Pept_S8_subtilisin_bacteroid-2"/>
</dbReference>
<comment type="caution">
    <text evidence="10">The sequence shown here is derived from an EMBL/GenBank/DDBJ whole genome shotgun (WGS) entry which is preliminary data.</text>
</comment>
<feature type="signal peptide" evidence="7">
    <location>
        <begin position="1"/>
        <end position="18"/>
    </location>
</feature>
<dbReference type="PROSITE" id="PS51892">
    <property type="entry name" value="SUBTILASE"/>
    <property type="match status" value="1"/>
</dbReference>
<dbReference type="SUPFAM" id="SSF52743">
    <property type="entry name" value="Subtilisin-like"/>
    <property type="match status" value="1"/>
</dbReference>
<evidence type="ECO:0000259" key="8">
    <source>
        <dbReference type="Pfam" id="PF00082"/>
    </source>
</evidence>
<dbReference type="Gene3D" id="3.40.50.200">
    <property type="entry name" value="Peptidase S8/S53 domain"/>
    <property type="match status" value="1"/>
</dbReference>
<dbReference type="InterPro" id="IPR026444">
    <property type="entry name" value="Secre_tail"/>
</dbReference>
<dbReference type="CDD" id="cd07493">
    <property type="entry name" value="Peptidases_S8_9"/>
    <property type="match status" value="1"/>
</dbReference>
<dbReference type="InterPro" id="IPR000209">
    <property type="entry name" value="Peptidase_S8/S53_dom"/>
</dbReference>
<gene>
    <name evidence="10" type="ORF">E4635_04310</name>
</gene>